<evidence type="ECO:0000313" key="2">
    <source>
        <dbReference type="EMBL" id="CAB4172850.1"/>
    </source>
</evidence>
<dbReference type="EMBL" id="LR796890">
    <property type="protein sequence ID" value="CAB4172850.1"/>
    <property type="molecule type" value="Genomic_DNA"/>
</dbReference>
<dbReference type="EMBL" id="LR797328">
    <property type="protein sequence ID" value="CAB4203250.1"/>
    <property type="molecule type" value="Genomic_DNA"/>
</dbReference>
<feature type="region of interest" description="Disordered" evidence="1">
    <location>
        <begin position="1"/>
        <end position="24"/>
    </location>
</feature>
<evidence type="ECO:0000256" key="1">
    <source>
        <dbReference type="SAM" id="MobiDB-lite"/>
    </source>
</evidence>
<proteinExistence type="predicted"/>
<evidence type="ECO:0000313" key="3">
    <source>
        <dbReference type="EMBL" id="CAB4203250.1"/>
    </source>
</evidence>
<reference evidence="3" key="1">
    <citation type="submission" date="2020-05" db="EMBL/GenBank/DDBJ databases">
        <authorList>
            <person name="Chiriac C."/>
            <person name="Salcher M."/>
            <person name="Ghai R."/>
            <person name="Kavagutti S V."/>
        </authorList>
    </citation>
    <scope>NUCLEOTIDE SEQUENCE</scope>
</reference>
<organism evidence="3">
    <name type="scientific">uncultured Caudovirales phage</name>
    <dbReference type="NCBI Taxonomy" id="2100421"/>
    <lineage>
        <taxon>Viruses</taxon>
        <taxon>Duplodnaviria</taxon>
        <taxon>Heunggongvirae</taxon>
        <taxon>Uroviricota</taxon>
        <taxon>Caudoviricetes</taxon>
        <taxon>Peduoviridae</taxon>
        <taxon>Maltschvirus</taxon>
        <taxon>Maltschvirus maltsch</taxon>
    </lineage>
</organism>
<name>A0A6J5RXA1_9CAUD</name>
<evidence type="ECO:0000313" key="4">
    <source>
        <dbReference type="EMBL" id="CAB4216087.1"/>
    </source>
</evidence>
<accession>A0A6J5RXA1</accession>
<dbReference type="EMBL" id="LR797437">
    <property type="protein sequence ID" value="CAB4216087.1"/>
    <property type="molecule type" value="Genomic_DNA"/>
</dbReference>
<protein>
    <submittedName>
        <fullName evidence="3">Uncharacterized protein</fullName>
    </submittedName>
</protein>
<gene>
    <name evidence="3" type="ORF">UFOVP1381_10</name>
    <name evidence="4" type="ORF">UFOVP1476_36</name>
    <name evidence="2" type="ORF">UFOVP944_10</name>
</gene>
<sequence length="261" mass="27572">MANPKFYPPNNYDPNIHTDTSGTLPPGRLDVGDIYDQEPPLSTGPNLVAYDPSRGKSHPDWEALADLIPAVDDVVPEGSLVADFGRINNTLYDAVDWRAMRTDLGEEIALTLGAGAGRVTVEAGIPLSVSATDGGSREIEVRLWADGYLFEAVIVTPAADDDSGESDSATFGPYELVLPPLATHVFRPEFKISSGNELTIYSTGAWITITAVPGGGGDIPTTAGELTTVFVPVITDSGLVVHTDAGSVVIIEEDLDSGFRT</sequence>